<keyword evidence="2" id="KW-1185">Reference proteome</keyword>
<dbReference type="EMBL" id="JAHIBW010000002">
    <property type="protein sequence ID" value="KAG7312783.1"/>
    <property type="molecule type" value="Genomic_DNA"/>
</dbReference>
<protein>
    <submittedName>
        <fullName evidence="1">Uncharacterized protein</fullName>
    </submittedName>
</protein>
<evidence type="ECO:0000313" key="1">
    <source>
        <dbReference type="EMBL" id="KAG7312783.1"/>
    </source>
</evidence>
<gene>
    <name evidence="1" type="ORF">JYU34_001165</name>
</gene>
<organism evidence="1 2">
    <name type="scientific">Plutella xylostella</name>
    <name type="common">Diamondback moth</name>
    <name type="synonym">Plutella maculipennis</name>
    <dbReference type="NCBI Taxonomy" id="51655"/>
    <lineage>
        <taxon>Eukaryota</taxon>
        <taxon>Metazoa</taxon>
        <taxon>Ecdysozoa</taxon>
        <taxon>Arthropoda</taxon>
        <taxon>Hexapoda</taxon>
        <taxon>Insecta</taxon>
        <taxon>Pterygota</taxon>
        <taxon>Neoptera</taxon>
        <taxon>Endopterygota</taxon>
        <taxon>Lepidoptera</taxon>
        <taxon>Glossata</taxon>
        <taxon>Ditrysia</taxon>
        <taxon>Yponomeutoidea</taxon>
        <taxon>Plutellidae</taxon>
        <taxon>Plutella</taxon>
    </lineage>
</organism>
<comment type="caution">
    <text evidence="1">The sequence shown here is derived from an EMBL/GenBank/DDBJ whole genome shotgun (WGS) entry which is preliminary data.</text>
</comment>
<name>A0ABQ7R683_PLUXY</name>
<evidence type="ECO:0000313" key="2">
    <source>
        <dbReference type="Proteomes" id="UP000823941"/>
    </source>
</evidence>
<reference evidence="1 2" key="1">
    <citation type="submission" date="2021-06" db="EMBL/GenBank/DDBJ databases">
        <title>A haploid diamondback moth (Plutella xylostella L.) genome assembly resolves 31 chromosomes and identifies a diamide resistance mutation.</title>
        <authorList>
            <person name="Ward C.M."/>
            <person name="Perry K.D."/>
            <person name="Baker G."/>
            <person name="Powis K."/>
            <person name="Heckel D.G."/>
            <person name="Baxter S.W."/>
        </authorList>
    </citation>
    <scope>NUCLEOTIDE SEQUENCE [LARGE SCALE GENOMIC DNA]</scope>
    <source>
        <strain evidence="1 2">LV</strain>
        <tissue evidence="1">Single pupa</tissue>
    </source>
</reference>
<dbReference type="Proteomes" id="UP000823941">
    <property type="component" value="Chromosome 2"/>
</dbReference>
<proteinExistence type="predicted"/>
<sequence>MSIFGEKPVMREHRFSSSELIDHLESLVKSAKDTERRRRDDGYSWLKSKSFEKDSLLVNDAVADLKPMLDKLTPEGCSAIAVKLDSYTESAGAVTAAAILRAFKIYVEDEHELQMMKNSVKDMKFKNRGLKRNKVRPELLPPGREATVSFILDADSHE</sequence>
<accession>A0ABQ7R683</accession>